<dbReference type="Pfam" id="PF01321">
    <property type="entry name" value="Creatinase_N"/>
    <property type="match status" value="1"/>
</dbReference>
<feature type="domain" description="Creatinase N-terminal" evidence="3">
    <location>
        <begin position="44"/>
        <end position="173"/>
    </location>
</feature>
<evidence type="ECO:0000259" key="3">
    <source>
        <dbReference type="Pfam" id="PF01321"/>
    </source>
</evidence>
<proteinExistence type="predicted"/>
<dbReference type="Pfam" id="PF00557">
    <property type="entry name" value="Peptidase_M24"/>
    <property type="match status" value="1"/>
</dbReference>
<dbReference type="EMBL" id="JABFUC010000014">
    <property type="protein sequence ID" value="MCG6659222.1"/>
    <property type="molecule type" value="Genomic_DNA"/>
</dbReference>
<dbReference type="PANTHER" id="PTHR46112">
    <property type="entry name" value="AMINOPEPTIDASE"/>
    <property type="match status" value="1"/>
</dbReference>
<name>A0ABS9PBT2_9GAMM</name>
<comment type="caution">
    <text evidence="4">The sequence shown here is derived from an EMBL/GenBank/DDBJ whole genome shotgun (WGS) entry which is preliminary data.</text>
</comment>
<keyword evidence="5" id="KW-1185">Reference proteome</keyword>
<dbReference type="Proteomes" id="UP000814385">
    <property type="component" value="Unassembled WGS sequence"/>
</dbReference>
<keyword evidence="4" id="KW-0031">Aminopeptidase</keyword>
<gene>
    <name evidence="4" type="ORF">HOP52_15795</name>
</gene>
<evidence type="ECO:0000313" key="5">
    <source>
        <dbReference type="Proteomes" id="UP000814385"/>
    </source>
</evidence>
<keyword evidence="4" id="KW-0645">Protease</keyword>
<dbReference type="InterPro" id="IPR000587">
    <property type="entry name" value="Creatinase_N"/>
</dbReference>
<dbReference type="Gene3D" id="3.40.350.10">
    <property type="entry name" value="Creatinase/prolidase N-terminal domain"/>
    <property type="match status" value="1"/>
</dbReference>
<dbReference type="InterPro" id="IPR029149">
    <property type="entry name" value="Creatin/AminoP/Spt16_N"/>
</dbReference>
<evidence type="ECO:0000313" key="4">
    <source>
        <dbReference type="EMBL" id="MCG6659222.1"/>
    </source>
</evidence>
<dbReference type="SUPFAM" id="SSF53092">
    <property type="entry name" value="Creatinase/prolidase N-terminal domain"/>
    <property type="match status" value="1"/>
</dbReference>
<feature type="compositionally biased region" description="Basic and acidic residues" evidence="1">
    <location>
        <begin position="1"/>
        <end position="16"/>
    </location>
</feature>
<dbReference type="Gene3D" id="3.90.230.10">
    <property type="entry name" value="Creatinase/methionine aminopeptidase superfamily"/>
    <property type="match status" value="1"/>
</dbReference>
<protein>
    <submittedName>
        <fullName evidence="4">Aminopeptidase P family protein</fullName>
    </submittedName>
</protein>
<dbReference type="SUPFAM" id="SSF55920">
    <property type="entry name" value="Creatinase/aminopeptidase"/>
    <property type="match status" value="1"/>
</dbReference>
<keyword evidence="4" id="KW-0378">Hydrolase</keyword>
<feature type="region of interest" description="Disordered" evidence="1">
    <location>
        <begin position="1"/>
        <end position="33"/>
    </location>
</feature>
<dbReference type="InterPro" id="IPR050659">
    <property type="entry name" value="Peptidase_M24B"/>
</dbReference>
<feature type="domain" description="Peptidase M24" evidence="2">
    <location>
        <begin position="198"/>
        <end position="407"/>
    </location>
</feature>
<sequence length="427" mass="47692">MSIVESEKLTDSEPEHIPVVPSAPMANGDSIPTAFDPKQLRAGRLARLRAMMAEQGYAALVLFDPNNQRYATGSRNMFGYFLRNSTRYVYVPLDGPIILFEYPGSAHISTWLETIDESRTSKVVWSAVNQRDNLSSDPFGVEIAELVEEHGRGNRKVGLDRCALNLARSLEAQGLAVFDCMQDTLHCRRIKTPEEIACLAQSMAASEASVAEVESAIKPGVTENELFAIMYGEVIRGGGEFIETRLLNSGPRTNPWFHEASDRKIRPGELVALDTDTIGCHGYYSDFSRTFHVGPGRPSAYQRELYRMAYDQVHHNMGILKPGISYREIAEQAWKIPERFLDRRYPSIIHGVGMHGETPLVAHHMDFDRFSKDGILEPGMVVSVESYIGEVGAADGVKLEEEVLITDTGIEKLSRYPFSEVLLGREY</sequence>
<accession>A0ABS9PBT2</accession>
<dbReference type="InterPro" id="IPR000994">
    <property type="entry name" value="Pept_M24"/>
</dbReference>
<dbReference type="CDD" id="cd01066">
    <property type="entry name" value="APP_MetAP"/>
    <property type="match status" value="1"/>
</dbReference>
<evidence type="ECO:0000259" key="2">
    <source>
        <dbReference type="Pfam" id="PF00557"/>
    </source>
</evidence>
<dbReference type="PANTHER" id="PTHR46112:SF2">
    <property type="entry name" value="XAA-PRO AMINOPEPTIDASE P-RELATED"/>
    <property type="match status" value="1"/>
</dbReference>
<dbReference type="InterPro" id="IPR036005">
    <property type="entry name" value="Creatinase/aminopeptidase-like"/>
</dbReference>
<reference evidence="4 5" key="1">
    <citation type="submission" date="2020-05" db="EMBL/GenBank/DDBJ databases">
        <title>Comparative genomic analysis of denitrifying bacteria from Halomonas genus.</title>
        <authorList>
            <person name="Wang L."/>
            <person name="Shao Z."/>
        </authorList>
    </citation>
    <scope>NUCLEOTIDE SEQUENCE [LARGE SCALE GENOMIC DNA]</scope>
    <source>
        <strain evidence="4 5">A4</strain>
    </source>
</reference>
<dbReference type="GO" id="GO:0004177">
    <property type="term" value="F:aminopeptidase activity"/>
    <property type="evidence" value="ECO:0007669"/>
    <property type="project" value="UniProtKB-KW"/>
</dbReference>
<organism evidence="4 5">
    <name type="scientific">Billgrantia campisalis</name>
    <dbReference type="NCBI Taxonomy" id="74661"/>
    <lineage>
        <taxon>Bacteria</taxon>
        <taxon>Pseudomonadati</taxon>
        <taxon>Pseudomonadota</taxon>
        <taxon>Gammaproteobacteria</taxon>
        <taxon>Oceanospirillales</taxon>
        <taxon>Halomonadaceae</taxon>
        <taxon>Billgrantia</taxon>
    </lineage>
</organism>
<dbReference type="RefSeq" id="WP_238978369.1">
    <property type="nucleotide sequence ID" value="NZ_JABFUC010000014.1"/>
</dbReference>
<evidence type="ECO:0000256" key="1">
    <source>
        <dbReference type="SAM" id="MobiDB-lite"/>
    </source>
</evidence>